<comment type="caution">
    <text evidence="1">The sequence shown here is derived from an EMBL/GenBank/DDBJ whole genome shotgun (WGS) entry which is preliminary data.</text>
</comment>
<gene>
    <name evidence="1" type="ORF">Nepgr_013851</name>
</gene>
<evidence type="ECO:0000313" key="2">
    <source>
        <dbReference type="Proteomes" id="UP001279734"/>
    </source>
</evidence>
<organism evidence="1 2">
    <name type="scientific">Nepenthes gracilis</name>
    <name type="common">Slender pitcher plant</name>
    <dbReference type="NCBI Taxonomy" id="150966"/>
    <lineage>
        <taxon>Eukaryota</taxon>
        <taxon>Viridiplantae</taxon>
        <taxon>Streptophyta</taxon>
        <taxon>Embryophyta</taxon>
        <taxon>Tracheophyta</taxon>
        <taxon>Spermatophyta</taxon>
        <taxon>Magnoliopsida</taxon>
        <taxon>eudicotyledons</taxon>
        <taxon>Gunneridae</taxon>
        <taxon>Pentapetalae</taxon>
        <taxon>Caryophyllales</taxon>
        <taxon>Nepenthaceae</taxon>
        <taxon>Nepenthes</taxon>
    </lineage>
</organism>
<name>A0AAD3SJK3_NEPGR</name>
<sequence>MVPRELLQLQQQLPKLLQLLRHRSSQLSPMQSQHSNGVGLNISGGLSNVKLLSKSQDSLVFNSTETFFPMYGRTTFDNPDIVRKRC</sequence>
<dbReference type="EMBL" id="BSYO01000011">
    <property type="protein sequence ID" value="GMH12010.1"/>
    <property type="molecule type" value="Genomic_DNA"/>
</dbReference>
<evidence type="ECO:0000313" key="1">
    <source>
        <dbReference type="EMBL" id="GMH12010.1"/>
    </source>
</evidence>
<protein>
    <submittedName>
        <fullName evidence="1">Uncharacterized protein</fullName>
    </submittedName>
</protein>
<accession>A0AAD3SJK3</accession>
<proteinExistence type="predicted"/>
<dbReference type="Proteomes" id="UP001279734">
    <property type="component" value="Unassembled WGS sequence"/>
</dbReference>
<keyword evidence="2" id="KW-1185">Reference proteome</keyword>
<reference evidence="1" key="1">
    <citation type="submission" date="2023-05" db="EMBL/GenBank/DDBJ databases">
        <title>Nepenthes gracilis genome sequencing.</title>
        <authorList>
            <person name="Fukushima K."/>
        </authorList>
    </citation>
    <scope>NUCLEOTIDE SEQUENCE</scope>
    <source>
        <strain evidence="1">SING2019-196</strain>
    </source>
</reference>
<dbReference type="AlphaFoldDB" id="A0AAD3SJK3"/>